<name>A0A1F7X3A3_9BACT</name>
<dbReference type="AlphaFoldDB" id="A0A1F7X3A3"/>
<reference evidence="1 2" key="1">
    <citation type="journal article" date="2016" name="Nat. Commun.">
        <title>Thousands of microbial genomes shed light on interconnected biogeochemical processes in an aquifer system.</title>
        <authorList>
            <person name="Anantharaman K."/>
            <person name="Brown C.T."/>
            <person name="Hug L.A."/>
            <person name="Sharon I."/>
            <person name="Castelle C.J."/>
            <person name="Probst A.J."/>
            <person name="Thomas B.C."/>
            <person name="Singh A."/>
            <person name="Wilkins M.J."/>
            <person name="Karaoz U."/>
            <person name="Brodie E.L."/>
            <person name="Williams K.H."/>
            <person name="Hubbard S.S."/>
            <person name="Banfield J.F."/>
        </authorList>
    </citation>
    <scope>NUCLEOTIDE SEQUENCE [LARGE SCALE GENOMIC DNA]</scope>
</reference>
<gene>
    <name evidence="1" type="ORF">A2Z67_02515</name>
</gene>
<evidence type="ECO:0000313" key="2">
    <source>
        <dbReference type="Proteomes" id="UP000176939"/>
    </source>
</evidence>
<evidence type="ECO:0000313" key="1">
    <source>
        <dbReference type="EMBL" id="OGM08858.1"/>
    </source>
</evidence>
<protein>
    <submittedName>
        <fullName evidence="1">Uncharacterized protein</fullName>
    </submittedName>
</protein>
<organism evidence="1 2">
    <name type="scientific">Candidatus Woesebacteria bacterium RBG_13_36_22</name>
    <dbReference type="NCBI Taxonomy" id="1802478"/>
    <lineage>
        <taxon>Bacteria</taxon>
        <taxon>Candidatus Woeseibacteriota</taxon>
    </lineage>
</organism>
<accession>A0A1F7X3A3</accession>
<comment type="caution">
    <text evidence="1">The sequence shown here is derived from an EMBL/GenBank/DDBJ whole genome shotgun (WGS) entry which is preliminary data.</text>
</comment>
<sequence length="63" mass="7953">MPKDNRFWNDLQRCIDELRIEIKEKEPDRITMDFWLFKIEHRIKMLKEYIEKIEKSNNKSKIK</sequence>
<proteinExistence type="predicted"/>
<dbReference type="EMBL" id="MGFQ01000035">
    <property type="protein sequence ID" value="OGM08858.1"/>
    <property type="molecule type" value="Genomic_DNA"/>
</dbReference>
<dbReference type="Proteomes" id="UP000176939">
    <property type="component" value="Unassembled WGS sequence"/>
</dbReference>